<evidence type="ECO:0000313" key="3">
    <source>
        <dbReference type="EMBL" id="RKT77602.1"/>
    </source>
</evidence>
<dbReference type="Proteomes" id="UP000278440">
    <property type="component" value="Unassembled WGS sequence"/>
</dbReference>
<gene>
    <name evidence="3" type="ORF">DFJ68_1026</name>
</gene>
<evidence type="ECO:0000313" key="4">
    <source>
        <dbReference type="Proteomes" id="UP000278440"/>
    </source>
</evidence>
<dbReference type="AlphaFoldDB" id="A0A495XUI0"/>
<accession>A0A495XUI0</accession>
<evidence type="ECO:0000256" key="2">
    <source>
        <dbReference type="SAM" id="Phobius"/>
    </source>
</evidence>
<protein>
    <submittedName>
        <fullName evidence="3">Uncharacterized protein DUF3311</fullName>
    </submittedName>
</protein>
<feature type="compositionally biased region" description="Low complexity" evidence="1">
    <location>
        <begin position="105"/>
        <end position="115"/>
    </location>
</feature>
<feature type="transmembrane region" description="Helical" evidence="2">
    <location>
        <begin position="16"/>
        <end position="38"/>
    </location>
</feature>
<name>A0A495XUI0_9MICO</name>
<dbReference type="InterPro" id="IPR021741">
    <property type="entry name" value="DUF3311"/>
</dbReference>
<keyword evidence="2" id="KW-0472">Membrane</keyword>
<keyword evidence="4" id="KW-1185">Reference proteome</keyword>
<keyword evidence="2" id="KW-1133">Transmembrane helix</keyword>
<evidence type="ECO:0000256" key="1">
    <source>
        <dbReference type="SAM" id="MobiDB-lite"/>
    </source>
</evidence>
<proteinExistence type="predicted"/>
<dbReference type="Pfam" id="PF11755">
    <property type="entry name" value="DUF3311"/>
    <property type="match status" value="1"/>
</dbReference>
<sequence>MSSPHRREAPPANKGLLALAGVLLAIPIIALMLVGTYAKEEPRLGDWPFFIWYQFLWVIICSAATYTAYRIVLKARPHVPMTQDGTEFLDSDASDPRGGAGAPGAPGVPGASDPDSTGPQGGTR</sequence>
<organism evidence="3 4">
    <name type="scientific">Terracoccus luteus</name>
    <dbReference type="NCBI Taxonomy" id="53356"/>
    <lineage>
        <taxon>Bacteria</taxon>
        <taxon>Bacillati</taxon>
        <taxon>Actinomycetota</taxon>
        <taxon>Actinomycetes</taxon>
        <taxon>Micrococcales</taxon>
        <taxon>Intrasporangiaceae</taxon>
        <taxon>Terracoccus</taxon>
    </lineage>
</organism>
<reference evidence="3 4" key="1">
    <citation type="submission" date="2018-10" db="EMBL/GenBank/DDBJ databases">
        <title>Sequencing the genomes of 1000 actinobacteria strains.</title>
        <authorList>
            <person name="Klenk H.-P."/>
        </authorList>
    </citation>
    <scope>NUCLEOTIDE SEQUENCE [LARGE SCALE GENOMIC DNA]</scope>
    <source>
        <strain evidence="3 4">DSM 44267</strain>
    </source>
</reference>
<dbReference type="EMBL" id="RBXT01000001">
    <property type="protein sequence ID" value="RKT77602.1"/>
    <property type="molecule type" value="Genomic_DNA"/>
</dbReference>
<keyword evidence="2" id="KW-0812">Transmembrane</keyword>
<feature type="transmembrane region" description="Helical" evidence="2">
    <location>
        <begin position="50"/>
        <end position="69"/>
    </location>
</feature>
<dbReference type="RefSeq" id="WP_211333272.1">
    <property type="nucleotide sequence ID" value="NZ_RBXT01000001.1"/>
</dbReference>
<feature type="region of interest" description="Disordered" evidence="1">
    <location>
        <begin position="82"/>
        <end position="124"/>
    </location>
</feature>
<comment type="caution">
    <text evidence="3">The sequence shown here is derived from an EMBL/GenBank/DDBJ whole genome shotgun (WGS) entry which is preliminary data.</text>
</comment>